<dbReference type="InterPro" id="IPR050164">
    <property type="entry name" value="Peptidase_C19"/>
</dbReference>
<reference evidence="3" key="1">
    <citation type="submission" date="2025-08" db="UniProtKB">
        <authorList>
            <consortium name="Ensembl"/>
        </authorList>
    </citation>
    <scope>IDENTIFICATION</scope>
</reference>
<dbReference type="SUPFAM" id="SSF54001">
    <property type="entry name" value="Cysteine proteinases"/>
    <property type="match status" value="1"/>
</dbReference>
<name>A0A3B3C5G6_ORYME</name>
<evidence type="ECO:0000256" key="1">
    <source>
        <dbReference type="SAM" id="MobiDB-lite"/>
    </source>
</evidence>
<dbReference type="InterPro" id="IPR028889">
    <property type="entry name" value="USP"/>
</dbReference>
<organism evidence="3 4">
    <name type="scientific">Oryzias melastigma</name>
    <name type="common">Marine medaka</name>
    <dbReference type="NCBI Taxonomy" id="30732"/>
    <lineage>
        <taxon>Eukaryota</taxon>
        <taxon>Metazoa</taxon>
        <taxon>Chordata</taxon>
        <taxon>Craniata</taxon>
        <taxon>Vertebrata</taxon>
        <taxon>Euteleostomi</taxon>
        <taxon>Actinopterygii</taxon>
        <taxon>Neopterygii</taxon>
        <taxon>Teleostei</taxon>
        <taxon>Neoteleostei</taxon>
        <taxon>Acanthomorphata</taxon>
        <taxon>Ovalentaria</taxon>
        <taxon>Atherinomorphae</taxon>
        <taxon>Beloniformes</taxon>
        <taxon>Adrianichthyidae</taxon>
        <taxon>Oryziinae</taxon>
        <taxon>Oryzias</taxon>
    </lineage>
</organism>
<dbReference type="KEGG" id="oml:112155841"/>
<dbReference type="PROSITE" id="PS00973">
    <property type="entry name" value="USP_2"/>
    <property type="match status" value="1"/>
</dbReference>
<dbReference type="AlphaFoldDB" id="A0A3B3C5G6"/>
<sequence length="529" mass="60299">MTVKGGGAPSTISMNSFTVYKFREKLLNLSISDYQGLDSPGLTCYLNCVLQVLFWTEEFREAVKRCSGNNSTSIDPLLMELFENLEKKRSKTHKIVKILGITDVYEQRDAAEYLEKILCHTSPEASKVFKGELNHKTTCHGCRLSSHSKTFFWILPLAVKDFNHKTYNVQRGLESFFKAQKVSEENQLYCNNCNKKQDADLECELTQSPEALTLLLKRFTFDSKQKRYVKLKCTADVAQTLHFANCRYHLYAVVDHFGDMTGGHYTADIKSFETCSWYCFDDSIVKNVNSKYLKNTLRSHTAYLLMYMKGSARLNSTDDSDPRTAEERCEEDEQTTEPCPPFSSGSYIDGDDRLFKEELVNQEAAMQHPDINQRGTDFGLITDGLDAESHVKPNGMSHIKPVMCVSSSPRVRKDPAPTAFRSNYREATTGAENEGKLDKQTYFNHMQGLYGKSCAVSPSKRRSNSHCTVIQPTEIHGSADVDRRSRSLTRNKEKTQRAVSANSRLERSQSSTPRQQSLRREKTPQKHWR</sequence>
<evidence type="ECO:0000313" key="4">
    <source>
        <dbReference type="Proteomes" id="UP000261560"/>
    </source>
</evidence>
<dbReference type="PANTHER" id="PTHR24006">
    <property type="entry name" value="UBIQUITIN CARBOXYL-TERMINAL HYDROLASE"/>
    <property type="match status" value="1"/>
</dbReference>
<dbReference type="PANTHER" id="PTHR24006:SF899">
    <property type="entry name" value="UBIQUITIN CARBOXYL-TERMINAL HYDROLASE"/>
    <property type="match status" value="1"/>
</dbReference>
<accession>A0A3B3C5G6</accession>
<dbReference type="OMA" id="EFICLIT"/>
<protein>
    <submittedName>
        <fullName evidence="3">Ubiquitin carboxyl-terminal hydrolase 47-like</fullName>
    </submittedName>
</protein>
<evidence type="ECO:0000313" key="3">
    <source>
        <dbReference type="Ensembl" id="ENSOMEP00000013181.1"/>
    </source>
</evidence>
<dbReference type="Ensembl" id="ENSOMET00000020747.1">
    <property type="protein sequence ID" value="ENSOMEP00000013181.1"/>
    <property type="gene ID" value="ENSOMEG00000014689.1"/>
</dbReference>
<evidence type="ECO:0000259" key="2">
    <source>
        <dbReference type="PROSITE" id="PS50235"/>
    </source>
</evidence>
<dbReference type="GO" id="GO:0004843">
    <property type="term" value="F:cysteine-type deubiquitinase activity"/>
    <property type="evidence" value="ECO:0007669"/>
    <property type="project" value="InterPro"/>
</dbReference>
<dbReference type="Pfam" id="PF00443">
    <property type="entry name" value="UCH"/>
    <property type="match status" value="1"/>
</dbReference>
<dbReference type="GO" id="GO:0005634">
    <property type="term" value="C:nucleus"/>
    <property type="evidence" value="ECO:0007669"/>
    <property type="project" value="TreeGrafter"/>
</dbReference>
<dbReference type="Proteomes" id="UP000261560">
    <property type="component" value="Unplaced"/>
</dbReference>
<dbReference type="GeneTree" id="ENSGT00940000167744"/>
<dbReference type="RefSeq" id="XP_024143567.1">
    <property type="nucleotide sequence ID" value="XM_024287799.2"/>
</dbReference>
<feature type="compositionally biased region" description="Polar residues" evidence="1">
    <location>
        <begin position="497"/>
        <end position="516"/>
    </location>
</feature>
<dbReference type="InterPro" id="IPR018200">
    <property type="entry name" value="USP_CS"/>
</dbReference>
<dbReference type="RefSeq" id="XP_024143566.1">
    <property type="nucleotide sequence ID" value="XM_024287798.2"/>
</dbReference>
<reference evidence="3" key="2">
    <citation type="submission" date="2025-09" db="UniProtKB">
        <authorList>
            <consortium name="Ensembl"/>
        </authorList>
    </citation>
    <scope>IDENTIFICATION</scope>
</reference>
<dbReference type="GeneID" id="112155841"/>
<dbReference type="PROSITE" id="PS50235">
    <property type="entry name" value="USP_3"/>
    <property type="match status" value="1"/>
</dbReference>
<feature type="region of interest" description="Disordered" evidence="1">
    <location>
        <begin position="315"/>
        <end position="343"/>
    </location>
</feature>
<feature type="compositionally biased region" description="Basic and acidic residues" evidence="1">
    <location>
        <begin position="478"/>
        <end position="496"/>
    </location>
</feature>
<keyword evidence="4" id="KW-1185">Reference proteome</keyword>
<dbReference type="RefSeq" id="XP_024143565.1">
    <property type="nucleotide sequence ID" value="XM_024287797.2"/>
</dbReference>
<feature type="compositionally biased region" description="Basic and acidic residues" evidence="1">
    <location>
        <begin position="518"/>
        <end position="529"/>
    </location>
</feature>
<dbReference type="GO" id="GO:0016579">
    <property type="term" value="P:protein deubiquitination"/>
    <property type="evidence" value="ECO:0007669"/>
    <property type="project" value="InterPro"/>
</dbReference>
<feature type="domain" description="USP" evidence="2">
    <location>
        <begin position="35"/>
        <end position="310"/>
    </location>
</feature>
<dbReference type="InterPro" id="IPR038765">
    <property type="entry name" value="Papain-like_cys_pep_sf"/>
</dbReference>
<dbReference type="Gene3D" id="3.90.70.10">
    <property type="entry name" value="Cysteine proteinases"/>
    <property type="match status" value="1"/>
</dbReference>
<proteinExistence type="predicted"/>
<feature type="region of interest" description="Disordered" evidence="1">
    <location>
        <begin position="478"/>
        <end position="529"/>
    </location>
</feature>
<dbReference type="GO" id="GO:0005829">
    <property type="term" value="C:cytosol"/>
    <property type="evidence" value="ECO:0007669"/>
    <property type="project" value="TreeGrafter"/>
</dbReference>
<dbReference type="InterPro" id="IPR001394">
    <property type="entry name" value="Peptidase_C19_UCH"/>
</dbReference>
<feature type="region of interest" description="Disordered" evidence="1">
    <location>
        <begin position="408"/>
        <end position="435"/>
    </location>
</feature>